<dbReference type="Proteomes" id="UP000053048">
    <property type="component" value="Unassembled WGS sequence"/>
</dbReference>
<dbReference type="InterPro" id="IPR052522">
    <property type="entry name" value="ABC-2_transport_permease"/>
</dbReference>
<dbReference type="PIRSF" id="PIRSF006648">
    <property type="entry name" value="DrrB"/>
    <property type="match status" value="1"/>
</dbReference>
<dbReference type="AlphaFoldDB" id="A0A0W0HKT8"/>
<dbReference type="Pfam" id="PF01061">
    <property type="entry name" value="ABC2_membrane"/>
    <property type="match status" value="2"/>
</dbReference>
<dbReference type="GO" id="GO:0043190">
    <property type="term" value="C:ATP-binding cassette (ABC) transporter complex"/>
    <property type="evidence" value="ECO:0007669"/>
    <property type="project" value="InterPro"/>
</dbReference>
<feature type="transmembrane region" description="Helical" evidence="6">
    <location>
        <begin position="102"/>
        <end position="124"/>
    </location>
</feature>
<evidence type="ECO:0000313" key="8">
    <source>
        <dbReference type="EMBL" id="KTB61336.1"/>
    </source>
</evidence>
<dbReference type="InterPro" id="IPR047817">
    <property type="entry name" value="ABC2_TM_bact-type"/>
</dbReference>
<keyword evidence="6" id="KW-1003">Cell membrane</keyword>
<evidence type="ECO:0000256" key="2">
    <source>
        <dbReference type="ARBA" id="ARBA00007783"/>
    </source>
</evidence>
<dbReference type="GO" id="GO:0140359">
    <property type="term" value="F:ABC-type transporter activity"/>
    <property type="evidence" value="ECO:0007669"/>
    <property type="project" value="InterPro"/>
</dbReference>
<sequence length="286" mass="31570">MIEQNGELRPNLIALKTIVYREVHRFMRIWPQTLLPPAITMVLYFVIFGNLIGRQIGDMGGFTYMQYIVPGLIMMSVITNSYGNVVSSFFGAKFQHSIEELMVSPVSPHTILVGYTLGGVLRGLMVGFKVSPHTILVGYTLGGVLRGLMVGFIVTLLSMFFTDLQVHHLGVTIIVVVLTATIFSLLGFINAVFARNFDDISIIPTFVLTPLTYLGGVFYSINLLPPFWQTVSLANPVLHMVNAFRYGILGVSDIKISIALAFMIVATIVLYIGCARLLVSGRGMRQ</sequence>
<feature type="transmembrane region" description="Helical" evidence="6">
    <location>
        <begin position="200"/>
        <end position="221"/>
    </location>
</feature>
<keyword evidence="3 6" id="KW-0812">Transmembrane</keyword>
<evidence type="ECO:0000256" key="5">
    <source>
        <dbReference type="ARBA" id="ARBA00023136"/>
    </source>
</evidence>
<feature type="transmembrane region" description="Helical" evidence="6">
    <location>
        <begin position="136"/>
        <end position="161"/>
    </location>
</feature>
<accession>A0A0W0HKT8</accession>
<keyword evidence="6" id="KW-0813">Transport</keyword>
<dbReference type="PROSITE" id="PS51012">
    <property type="entry name" value="ABC_TM2"/>
    <property type="match status" value="1"/>
</dbReference>
<keyword evidence="5 6" id="KW-0472">Membrane</keyword>
<reference evidence="8 9" key="1">
    <citation type="submission" date="2015-09" db="EMBL/GenBank/DDBJ databases">
        <title>Genome sequence of ICMP 13104.</title>
        <authorList>
            <person name="Visnovsky S."/>
            <person name="Lu A."/>
            <person name="Panda P."/>
            <person name="Pitman A."/>
        </authorList>
    </citation>
    <scope>NUCLEOTIDE SEQUENCE [LARGE SCALE GENOMIC DNA]</scope>
    <source>
        <strain evidence="8 9">ICMP 13104</strain>
    </source>
</reference>
<evidence type="ECO:0000313" key="9">
    <source>
        <dbReference type="Proteomes" id="UP000053048"/>
    </source>
</evidence>
<feature type="transmembrane region" description="Helical" evidence="6">
    <location>
        <begin position="64"/>
        <end position="82"/>
    </location>
</feature>
<feature type="transmembrane region" description="Helical" evidence="6">
    <location>
        <begin position="34"/>
        <end position="52"/>
    </location>
</feature>
<dbReference type="PANTHER" id="PTHR43332">
    <property type="entry name" value="INNER MEMBRANE TRANSPORT PERMEASE YADH-RELATED"/>
    <property type="match status" value="1"/>
</dbReference>
<organism evidence="8 9">
    <name type="scientific">Pseudomonas viridiflava ICMP 13104</name>
    <dbReference type="NCBI Taxonomy" id="1198305"/>
    <lineage>
        <taxon>Bacteria</taxon>
        <taxon>Pseudomonadati</taxon>
        <taxon>Pseudomonadota</taxon>
        <taxon>Gammaproteobacteria</taxon>
        <taxon>Pseudomonadales</taxon>
        <taxon>Pseudomonadaceae</taxon>
        <taxon>Pseudomonas</taxon>
    </lineage>
</organism>
<comment type="caution">
    <text evidence="8">The sequence shown here is derived from an EMBL/GenBank/DDBJ whole genome shotgun (WGS) entry which is preliminary data.</text>
</comment>
<evidence type="ECO:0000256" key="4">
    <source>
        <dbReference type="ARBA" id="ARBA00022989"/>
    </source>
</evidence>
<dbReference type="EMBL" id="LKEJ01000138">
    <property type="protein sequence ID" value="KTB61336.1"/>
    <property type="molecule type" value="Genomic_DNA"/>
</dbReference>
<proteinExistence type="inferred from homology"/>
<gene>
    <name evidence="8" type="ORF">AO067_17455</name>
</gene>
<evidence type="ECO:0000256" key="1">
    <source>
        <dbReference type="ARBA" id="ARBA00004141"/>
    </source>
</evidence>
<evidence type="ECO:0000256" key="3">
    <source>
        <dbReference type="ARBA" id="ARBA00022692"/>
    </source>
</evidence>
<feature type="domain" description="ABC transmembrane type-2" evidence="7">
    <location>
        <begin position="28"/>
        <end position="281"/>
    </location>
</feature>
<comment type="subcellular location">
    <subcellularLocation>
        <location evidence="6">Cell inner membrane</location>
        <topology evidence="6">Multi-pass membrane protein</topology>
    </subcellularLocation>
    <subcellularLocation>
        <location evidence="1">Membrane</location>
        <topology evidence="1">Multi-pass membrane protein</topology>
    </subcellularLocation>
</comment>
<evidence type="ECO:0000259" key="7">
    <source>
        <dbReference type="PROSITE" id="PS51012"/>
    </source>
</evidence>
<feature type="transmembrane region" description="Helical" evidence="6">
    <location>
        <begin position="167"/>
        <end position="193"/>
    </location>
</feature>
<feature type="transmembrane region" description="Helical" evidence="6">
    <location>
        <begin position="256"/>
        <end position="279"/>
    </location>
</feature>
<keyword evidence="4 6" id="KW-1133">Transmembrane helix</keyword>
<comment type="similarity">
    <text evidence="2 6">Belongs to the ABC-2 integral membrane protein family.</text>
</comment>
<dbReference type="InterPro" id="IPR000412">
    <property type="entry name" value="ABC_2_transport"/>
</dbReference>
<dbReference type="PANTHER" id="PTHR43332:SF2">
    <property type="entry name" value="INNER MEMBRANE TRANSPORT PERMEASE YADH"/>
    <property type="match status" value="1"/>
</dbReference>
<evidence type="ECO:0000256" key="6">
    <source>
        <dbReference type="RuleBase" id="RU361157"/>
    </source>
</evidence>
<protein>
    <recommendedName>
        <fullName evidence="6">Transport permease protein</fullName>
    </recommendedName>
</protein>
<dbReference type="InterPro" id="IPR013525">
    <property type="entry name" value="ABC2_TM"/>
</dbReference>
<keyword evidence="9" id="KW-1185">Reference proteome</keyword>
<name>A0A0W0HKT8_PSEVI</name>